<dbReference type="Proteomes" id="UP000594260">
    <property type="component" value="Unplaced"/>
</dbReference>
<dbReference type="PANTHER" id="PTHR12922">
    <property type="entry name" value="UBIQUINONE BIOSYNTHESIS PROTEIN"/>
    <property type="match status" value="1"/>
</dbReference>
<dbReference type="CTD" id="51117"/>
<evidence type="ECO:0000313" key="9">
    <source>
        <dbReference type="Proteomes" id="UP000594260"/>
    </source>
</evidence>
<organism evidence="8 9">
    <name type="scientific">Varroa destructor</name>
    <name type="common">Honeybee mite</name>
    <dbReference type="NCBI Taxonomy" id="109461"/>
    <lineage>
        <taxon>Eukaryota</taxon>
        <taxon>Metazoa</taxon>
        <taxon>Ecdysozoa</taxon>
        <taxon>Arthropoda</taxon>
        <taxon>Chelicerata</taxon>
        <taxon>Arachnida</taxon>
        <taxon>Acari</taxon>
        <taxon>Parasitiformes</taxon>
        <taxon>Mesostigmata</taxon>
        <taxon>Gamasina</taxon>
        <taxon>Dermanyssoidea</taxon>
        <taxon>Varroidae</taxon>
        <taxon>Varroa</taxon>
    </lineage>
</organism>
<evidence type="ECO:0000256" key="3">
    <source>
        <dbReference type="ARBA" id="ARBA00022833"/>
    </source>
</evidence>
<keyword evidence="2 7" id="KW-0999">Mitochondrion inner membrane</keyword>
<dbReference type="InterPro" id="IPR027540">
    <property type="entry name" value="Coq4_euk"/>
</dbReference>
<dbReference type="InParanoid" id="A0A7M7KMW1"/>
<dbReference type="UniPathway" id="UPA00232"/>
<proteinExistence type="inferred from homology"/>
<dbReference type="KEGG" id="vde:111253665"/>
<accession>A0A7M7KMW1</accession>
<reference evidence="8" key="1">
    <citation type="submission" date="2021-01" db="UniProtKB">
        <authorList>
            <consortium name="EnsemblMetazoa"/>
        </authorList>
    </citation>
    <scope>IDENTIFICATION</scope>
</reference>
<evidence type="ECO:0000256" key="4">
    <source>
        <dbReference type="ARBA" id="ARBA00023128"/>
    </source>
</evidence>
<feature type="binding site" evidence="7">
    <location>
        <position position="214"/>
    </location>
    <ligand>
        <name>Zn(2+)</name>
        <dbReference type="ChEBI" id="CHEBI:29105"/>
    </ligand>
</feature>
<keyword evidence="1 7" id="KW-0831">Ubiquinone biosynthesis</keyword>
<dbReference type="GeneID" id="111253665"/>
<dbReference type="HAMAP" id="MF_03111">
    <property type="entry name" value="Coq4"/>
    <property type="match status" value="1"/>
</dbReference>
<dbReference type="GO" id="GO:0031314">
    <property type="term" value="C:extrinsic component of mitochondrial inner membrane"/>
    <property type="evidence" value="ECO:0007669"/>
    <property type="project" value="UniProtKB-UniRule"/>
</dbReference>
<dbReference type="PANTHER" id="PTHR12922:SF7">
    <property type="entry name" value="UBIQUINONE BIOSYNTHESIS PROTEIN COQ4 HOMOLOG, MITOCHONDRIAL"/>
    <property type="match status" value="1"/>
</dbReference>
<sequence length="297" mass="33933">MAGLLKWSRTLVWVHLNRRFVASTTEAQVPPGGQRFENIDTINEMAEAASNIRWVECEYEDPATSGEYRTPRYPGHYPTSSFQKGLLAIGSALVSITDVYRADMIACFGEVTGHCGFEYMLGQMKASKEGRRILAQQPRINTQTVDYPALLRMPTNTLGYTYAKFMQDNKISADDRSPVHFVDDPQLAYVAQRYREVHDLFHAMMAMPTTMLGEVTVKWVEAFQTRLPMAGTAGLFGAIRLKPKHRQLYITKYLPWALQTGFESKPFMPVYFEERWTQDIEDLRRELCIPPPPSLFA</sequence>
<protein>
    <recommendedName>
        <fullName evidence="7">Ubiquinone biosynthesis protein COQ4 homolog, mitochondrial</fullName>
    </recommendedName>
    <alternativeName>
        <fullName evidence="7">4-hydroxy-3-methoxy-5-polyprenylbenzoate decarboxylase</fullName>
        <ecNumber evidence="7">4.1.1.130</ecNumber>
    </alternativeName>
    <alternativeName>
        <fullName evidence="7">Coenzyme Q biosynthesis protein 4 homolog</fullName>
    </alternativeName>
</protein>
<comment type="subunit">
    <text evidence="7">Component of a multi-subunit COQ enzyme complex.</text>
</comment>
<comment type="similarity">
    <text evidence="7">Belongs to the COQ4 family.</text>
</comment>
<dbReference type="GO" id="GO:0120539">
    <property type="term" value="F:4-hydroxy-3-methoxy-5-polyprenylbenzoate decarboxylase activity"/>
    <property type="evidence" value="ECO:0007669"/>
    <property type="project" value="UniProtKB-EC"/>
</dbReference>
<feature type="binding site" evidence="7">
    <location>
        <position position="202"/>
    </location>
    <ligand>
        <name>Zn(2+)</name>
        <dbReference type="ChEBI" id="CHEBI:29105"/>
    </ligand>
</feature>
<comment type="cofactor">
    <cofactor evidence="7">
        <name>Zn(2+)</name>
        <dbReference type="ChEBI" id="CHEBI:29105"/>
    </cofactor>
</comment>
<keyword evidence="3 7" id="KW-0862">Zinc</keyword>
<feature type="binding site" evidence="7">
    <location>
        <position position="199"/>
    </location>
    <ligand>
        <name>Zn(2+)</name>
        <dbReference type="ChEBI" id="CHEBI:29105"/>
    </ligand>
</feature>
<evidence type="ECO:0000313" key="8">
    <source>
        <dbReference type="EnsemblMetazoa" id="XP_022669127"/>
    </source>
</evidence>
<keyword evidence="6 7" id="KW-0456">Lyase</keyword>
<comment type="function">
    <text evidence="7">Lyase that catalyzes the C1-decarboxylation of 4-hydroxy-3-methoxy-5-(all-trans-polyprenyl)benzoic acid into 2-methoxy-6-(all-trans-polyprenyl)phenol during ubiquinone biosynthesis.</text>
</comment>
<evidence type="ECO:0000256" key="1">
    <source>
        <dbReference type="ARBA" id="ARBA00022688"/>
    </source>
</evidence>
<evidence type="ECO:0000256" key="2">
    <source>
        <dbReference type="ARBA" id="ARBA00022792"/>
    </source>
</evidence>
<dbReference type="EC" id="4.1.1.130" evidence="7"/>
<dbReference type="AlphaFoldDB" id="A0A7M7KMW1"/>
<evidence type="ECO:0000256" key="6">
    <source>
        <dbReference type="ARBA" id="ARBA00023239"/>
    </source>
</evidence>
<dbReference type="EnsemblMetazoa" id="XM_022813392">
    <property type="protein sequence ID" value="XP_022669127"/>
    <property type="gene ID" value="LOC111253665"/>
</dbReference>
<comment type="pathway">
    <text evidence="7">Cofactor biosynthesis; ubiquinone biosynthesis.</text>
</comment>
<keyword evidence="4 7" id="KW-0496">Mitochondrion</keyword>
<name>A0A7M7KMW1_VARDE</name>
<dbReference type="GO" id="GO:0008270">
    <property type="term" value="F:zinc ion binding"/>
    <property type="evidence" value="ECO:0007669"/>
    <property type="project" value="UniProtKB-UniRule"/>
</dbReference>
<evidence type="ECO:0000256" key="7">
    <source>
        <dbReference type="HAMAP-Rule" id="MF_03111"/>
    </source>
</evidence>
<dbReference type="FunCoup" id="A0A7M7KMW1">
    <property type="interactions" value="643"/>
</dbReference>
<evidence type="ECO:0000256" key="5">
    <source>
        <dbReference type="ARBA" id="ARBA00023136"/>
    </source>
</evidence>
<dbReference type="OrthoDB" id="4249at2759"/>
<keyword evidence="7" id="KW-0479">Metal-binding</keyword>
<comment type="subcellular location">
    <subcellularLocation>
        <location evidence="7">Mitochondrion inner membrane</location>
        <topology evidence="7">Peripheral membrane protein</topology>
        <orientation evidence="7">Matrix side</orientation>
    </subcellularLocation>
</comment>
<dbReference type="OMA" id="YYERHFH"/>
<keyword evidence="9" id="KW-1185">Reference proteome</keyword>
<keyword evidence="5 7" id="KW-0472">Membrane</keyword>
<dbReference type="RefSeq" id="XP_022669127.1">
    <property type="nucleotide sequence ID" value="XM_022813392.1"/>
</dbReference>
<feature type="binding site" evidence="7">
    <location>
        <position position="198"/>
    </location>
    <ligand>
        <name>Zn(2+)</name>
        <dbReference type="ChEBI" id="CHEBI:29105"/>
    </ligand>
</feature>
<dbReference type="Pfam" id="PF05019">
    <property type="entry name" value="Coq4"/>
    <property type="match status" value="1"/>
</dbReference>
<dbReference type="InterPro" id="IPR007715">
    <property type="entry name" value="Coq4"/>
</dbReference>
<comment type="catalytic activity">
    <reaction evidence="7">
        <text>a 4-hydroxy-3-methoxy-5-(all-trans-polyprenyl)benzoate + H(+) = a 2-methoxy-6-(all-trans-polyprenyl)phenol + CO2</text>
        <dbReference type="Rhea" id="RHEA:81179"/>
        <dbReference type="Rhea" id="RHEA-COMP:9551"/>
        <dbReference type="Rhea" id="RHEA-COMP:10931"/>
        <dbReference type="ChEBI" id="CHEBI:15378"/>
        <dbReference type="ChEBI" id="CHEBI:16526"/>
        <dbReference type="ChEBI" id="CHEBI:62731"/>
        <dbReference type="ChEBI" id="CHEBI:84443"/>
        <dbReference type="EC" id="4.1.1.130"/>
    </reaction>
</comment>